<dbReference type="InterPro" id="IPR014710">
    <property type="entry name" value="RmlC-like_jellyroll"/>
</dbReference>
<reference evidence="2 3" key="1">
    <citation type="journal article" date="2019" name="bioRxiv">
        <title>Bacteria contribute to plant secondary compound degradation in a generalist herbivore system.</title>
        <authorList>
            <person name="Francoeur C.B."/>
            <person name="Khadempour L."/>
            <person name="Moreira-Soto R.D."/>
            <person name="Gotting K."/>
            <person name="Book A.J."/>
            <person name="Pinto-Tomas A.A."/>
            <person name="Keefover-Ring K."/>
            <person name="Currie C.R."/>
        </authorList>
    </citation>
    <scope>NUCLEOTIDE SEQUENCE [LARGE SCALE GENOMIC DNA]</scope>
    <source>
        <strain evidence="2">Acro-835</strain>
    </source>
</reference>
<name>A0ABX0RCE8_9GAMM</name>
<dbReference type="Proteomes" id="UP001515683">
    <property type="component" value="Unassembled WGS sequence"/>
</dbReference>
<dbReference type="SUPFAM" id="SSF51182">
    <property type="entry name" value="RmlC-like cupins"/>
    <property type="match status" value="1"/>
</dbReference>
<evidence type="ECO:0000259" key="1">
    <source>
        <dbReference type="Pfam" id="PF05523"/>
    </source>
</evidence>
<comment type="caution">
    <text evidence="2">The sequence shown here is derived from an EMBL/GenBank/DDBJ whole genome shotgun (WGS) entry which is preliminary data.</text>
</comment>
<feature type="domain" description="Sugar 3,4-ketoisomerase QdtA cupin" evidence="1">
    <location>
        <begin position="20"/>
        <end position="145"/>
    </location>
</feature>
<dbReference type="InterPro" id="IPR011051">
    <property type="entry name" value="RmlC_Cupin_sf"/>
</dbReference>
<dbReference type="CDD" id="cd20292">
    <property type="entry name" value="cupin_QdtA-like"/>
    <property type="match status" value="1"/>
</dbReference>
<keyword evidence="3" id="KW-1185">Reference proteome</keyword>
<organism evidence="2 3">
    <name type="scientific">Candidatus Pantoea multigeneris</name>
    <dbReference type="NCBI Taxonomy" id="2608357"/>
    <lineage>
        <taxon>Bacteria</taxon>
        <taxon>Pseudomonadati</taxon>
        <taxon>Pseudomonadota</taxon>
        <taxon>Gammaproteobacteria</taxon>
        <taxon>Enterobacterales</taxon>
        <taxon>Erwiniaceae</taxon>
        <taxon>Pantoea</taxon>
    </lineage>
</organism>
<protein>
    <submittedName>
        <fullName evidence="2">WxcM-like domain-containing protein</fullName>
    </submittedName>
</protein>
<sequence length="151" mass="17593">MKLSTPPVNVDLASLQQRHSFIDLVPVIDNRGSLVSLEAMKQVPFDIKRIFYIFHNTDGENRGFHAHRSDQQFLICMAGKVLVRLYDGKFTNEYWLDHPSKGLLVKSMVWLEMYEFSPDCSLVVLSSEHYNEKDYIRDYDAFLEGVRSNEE</sequence>
<accession>A0ABX0RCE8</accession>
<dbReference type="Gene3D" id="2.60.120.10">
    <property type="entry name" value="Jelly Rolls"/>
    <property type="match status" value="1"/>
</dbReference>
<gene>
    <name evidence="2" type="ORF">F3J40_15675</name>
</gene>
<dbReference type="Pfam" id="PF05523">
    <property type="entry name" value="FdtA"/>
    <property type="match status" value="1"/>
</dbReference>
<dbReference type="RefSeq" id="WP_083482075.1">
    <property type="nucleotide sequence ID" value="NZ_VWXF01000006.1"/>
</dbReference>
<evidence type="ECO:0000313" key="3">
    <source>
        <dbReference type="Proteomes" id="UP001515683"/>
    </source>
</evidence>
<evidence type="ECO:0000313" key="2">
    <source>
        <dbReference type="EMBL" id="NIF23030.1"/>
    </source>
</evidence>
<proteinExistence type="predicted"/>
<dbReference type="InterPro" id="IPR008894">
    <property type="entry name" value="QdtA_cupin_dom"/>
</dbReference>
<dbReference type="EMBL" id="VWXF01000006">
    <property type="protein sequence ID" value="NIF23030.1"/>
    <property type="molecule type" value="Genomic_DNA"/>
</dbReference>